<dbReference type="GO" id="GO:0006511">
    <property type="term" value="P:ubiquitin-dependent protein catabolic process"/>
    <property type="evidence" value="ECO:0007669"/>
    <property type="project" value="TreeGrafter"/>
</dbReference>
<name>A0A9P0A1E9_BEMTA</name>
<keyword evidence="5" id="KW-1185">Reference proteome</keyword>
<dbReference type="AlphaFoldDB" id="A0A9P0A1E9"/>
<dbReference type="Gene3D" id="3.10.20.90">
    <property type="entry name" value="Phosphatidylinositol 3-kinase Catalytic Subunit, Chain A, domain 1"/>
    <property type="match status" value="1"/>
</dbReference>
<dbReference type="CDD" id="cd17039">
    <property type="entry name" value="Ubl_ubiquitin_like"/>
    <property type="match status" value="1"/>
</dbReference>
<dbReference type="InterPro" id="IPR009060">
    <property type="entry name" value="UBA-like_sf"/>
</dbReference>
<evidence type="ECO:0000256" key="1">
    <source>
        <dbReference type="SAM" id="MobiDB-lite"/>
    </source>
</evidence>
<dbReference type="GO" id="GO:0031593">
    <property type="term" value="F:polyubiquitin modification-dependent protein binding"/>
    <property type="evidence" value="ECO:0007669"/>
    <property type="project" value="TreeGrafter"/>
</dbReference>
<dbReference type="InterPro" id="IPR029071">
    <property type="entry name" value="Ubiquitin-like_domsf"/>
</dbReference>
<dbReference type="SUPFAM" id="SSF46934">
    <property type="entry name" value="UBA-like"/>
    <property type="match status" value="1"/>
</dbReference>
<accession>A0A9P0A1E9</accession>
<dbReference type="PANTHER" id="PTHR10677:SF25">
    <property type="entry name" value="UBIQUITIN-LIKE PROTEIN 7"/>
    <property type="match status" value="1"/>
</dbReference>
<evidence type="ECO:0000259" key="3">
    <source>
        <dbReference type="PROSITE" id="PS50053"/>
    </source>
</evidence>
<evidence type="ECO:0000259" key="2">
    <source>
        <dbReference type="PROSITE" id="PS50030"/>
    </source>
</evidence>
<dbReference type="GO" id="GO:0005829">
    <property type="term" value="C:cytosol"/>
    <property type="evidence" value="ECO:0007669"/>
    <property type="project" value="TreeGrafter"/>
</dbReference>
<proteinExistence type="predicted"/>
<organism evidence="4 5">
    <name type="scientific">Bemisia tabaci</name>
    <name type="common">Sweetpotato whitefly</name>
    <name type="synonym">Aleurodes tabaci</name>
    <dbReference type="NCBI Taxonomy" id="7038"/>
    <lineage>
        <taxon>Eukaryota</taxon>
        <taxon>Metazoa</taxon>
        <taxon>Ecdysozoa</taxon>
        <taxon>Arthropoda</taxon>
        <taxon>Hexapoda</taxon>
        <taxon>Insecta</taxon>
        <taxon>Pterygota</taxon>
        <taxon>Neoptera</taxon>
        <taxon>Paraneoptera</taxon>
        <taxon>Hemiptera</taxon>
        <taxon>Sternorrhyncha</taxon>
        <taxon>Aleyrodoidea</taxon>
        <taxon>Aleyrodidae</taxon>
        <taxon>Aleyrodinae</taxon>
        <taxon>Bemisia</taxon>
    </lineage>
</organism>
<evidence type="ECO:0000313" key="4">
    <source>
        <dbReference type="EMBL" id="CAH0382274.1"/>
    </source>
</evidence>
<evidence type="ECO:0008006" key="6">
    <source>
        <dbReference type="Google" id="ProtNLM"/>
    </source>
</evidence>
<dbReference type="EMBL" id="OU963862">
    <property type="protein sequence ID" value="CAH0382274.1"/>
    <property type="molecule type" value="Genomic_DNA"/>
</dbReference>
<dbReference type="Gene3D" id="1.10.8.10">
    <property type="entry name" value="DNA helicase RuvA subunit, C-terminal domain"/>
    <property type="match status" value="1"/>
</dbReference>
<dbReference type="PROSITE" id="PS50053">
    <property type="entry name" value="UBIQUITIN_2"/>
    <property type="match status" value="1"/>
</dbReference>
<sequence>MAPLLFGVRLSLNNFVQEKIDDIDLDKTTAEELKSILSKMPAVNLEVTDIELVHCGNILKANSSLSSCGVKAGQMVHVLKKREKDVPVNNENMSEKEAVSIVVEFITLTLNPNSKSEMQKMRSLVLDNITSLTPSLRRDPIALTFLQDPELLAKLGDVQTVKKVIKKHPALVEAAGYIVALTDTRQVYDYFDLNSSTQQLNNLSDDEEMDSSQSSDSFVTPSSSSRPNITTAQLAAALAAASGSVDGASTSRRNSGEITSAMVTEAVQQAINPFSSDTTIAQGSTYEAQQQQMVELGFTDSAINSQALQMTSGDVHAAVELVLSGALSNNS</sequence>
<dbReference type="Proteomes" id="UP001152759">
    <property type="component" value="Chromosome 1"/>
</dbReference>
<dbReference type="PANTHER" id="PTHR10677">
    <property type="entry name" value="UBIQUILIN"/>
    <property type="match status" value="1"/>
</dbReference>
<gene>
    <name evidence="4" type="ORF">BEMITA_LOCUS1831</name>
</gene>
<feature type="compositionally biased region" description="Low complexity" evidence="1">
    <location>
        <begin position="211"/>
        <end position="225"/>
    </location>
</feature>
<protein>
    <recommendedName>
        <fullName evidence="6">Ubiquitin-like protein 7</fullName>
    </recommendedName>
</protein>
<evidence type="ECO:0000313" key="5">
    <source>
        <dbReference type="Proteomes" id="UP001152759"/>
    </source>
</evidence>
<dbReference type="SUPFAM" id="SSF54236">
    <property type="entry name" value="Ubiquitin-like"/>
    <property type="match status" value="1"/>
</dbReference>
<dbReference type="PROSITE" id="PS50030">
    <property type="entry name" value="UBA"/>
    <property type="match status" value="1"/>
</dbReference>
<reference evidence="4" key="1">
    <citation type="submission" date="2021-12" db="EMBL/GenBank/DDBJ databases">
        <authorList>
            <person name="King R."/>
        </authorList>
    </citation>
    <scope>NUCLEOTIDE SEQUENCE</scope>
</reference>
<feature type="region of interest" description="Disordered" evidence="1">
    <location>
        <begin position="203"/>
        <end position="227"/>
    </location>
</feature>
<dbReference type="InterPro" id="IPR015496">
    <property type="entry name" value="Ubiquilin"/>
</dbReference>
<dbReference type="InterPro" id="IPR015940">
    <property type="entry name" value="UBA"/>
</dbReference>
<dbReference type="InterPro" id="IPR000626">
    <property type="entry name" value="Ubiquitin-like_dom"/>
</dbReference>
<dbReference type="SMART" id="SM00165">
    <property type="entry name" value="UBA"/>
    <property type="match status" value="1"/>
</dbReference>
<feature type="domain" description="UBA" evidence="2">
    <location>
        <begin position="284"/>
        <end position="325"/>
    </location>
</feature>
<feature type="domain" description="Ubiquitin-like" evidence="3">
    <location>
        <begin position="27"/>
        <end position="85"/>
    </location>
</feature>